<dbReference type="Pfam" id="PF07428">
    <property type="entry name" value="Tri3"/>
    <property type="match status" value="1"/>
</dbReference>
<keyword evidence="2 3" id="KW-0808">Transferase</keyword>
<dbReference type="GO" id="GO:0016407">
    <property type="term" value="F:acetyltransferase activity"/>
    <property type="evidence" value="ECO:0007669"/>
    <property type="project" value="InterPro"/>
</dbReference>
<evidence type="ECO:0000256" key="2">
    <source>
        <dbReference type="ARBA" id="ARBA00022679"/>
    </source>
</evidence>
<accession>A0A5N6ZFM8</accession>
<dbReference type="GO" id="GO:0043386">
    <property type="term" value="P:mycotoxin biosynthetic process"/>
    <property type="evidence" value="ECO:0007669"/>
    <property type="project" value="InterPro"/>
</dbReference>
<name>A0A5N6ZFM8_9EURO</name>
<gene>
    <name evidence="3" type="ORF">BDV28DRAFT_145178</name>
</gene>
<dbReference type="PANTHER" id="PTHR42034:SF1">
    <property type="entry name" value="CONDENSATION DOMAIN-CONTAINING PROTEIN"/>
    <property type="match status" value="1"/>
</dbReference>
<proteinExistence type="inferred from homology"/>
<protein>
    <submittedName>
        <fullName evidence="3">15-O-acetyltransferase Tri3-domain-containing protein</fullName>
    </submittedName>
</protein>
<reference evidence="4" key="1">
    <citation type="submission" date="2019-04" db="EMBL/GenBank/DDBJ databases">
        <title>Friends and foes A comparative genomics studyof 23 Aspergillus species from section Flavi.</title>
        <authorList>
            <consortium name="DOE Joint Genome Institute"/>
            <person name="Kjaerbolling I."/>
            <person name="Vesth T."/>
            <person name="Frisvad J.C."/>
            <person name="Nybo J.L."/>
            <person name="Theobald S."/>
            <person name="Kildgaard S."/>
            <person name="Isbrandt T."/>
            <person name="Kuo A."/>
            <person name="Sato A."/>
            <person name="Lyhne E.K."/>
            <person name="Kogle M.E."/>
            <person name="Wiebenga A."/>
            <person name="Kun R.S."/>
            <person name="Lubbers R.J."/>
            <person name="Makela M.R."/>
            <person name="Barry K."/>
            <person name="Chovatia M."/>
            <person name="Clum A."/>
            <person name="Daum C."/>
            <person name="Haridas S."/>
            <person name="He G."/>
            <person name="LaButti K."/>
            <person name="Lipzen A."/>
            <person name="Mondo S."/>
            <person name="Riley R."/>
            <person name="Salamov A."/>
            <person name="Simmons B.A."/>
            <person name="Magnuson J.K."/>
            <person name="Henrissat B."/>
            <person name="Mortensen U.H."/>
            <person name="Larsen T.O."/>
            <person name="Devries R.P."/>
            <person name="Grigoriev I.V."/>
            <person name="Machida M."/>
            <person name="Baker S.E."/>
            <person name="Andersen M.R."/>
        </authorList>
    </citation>
    <scope>NUCLEOTIDE SEQUENCE [LARGE SCALE GENOMIC DNA]</scope>
    <source>
        <strain evidence="4">CBS 553.77</strain>
    </source>
</reference>
<sequence>MTSTTNVELPPLIPEHHRWVASKEVPHQVERRGIGCEAIVGMQQSNRNGQYDIYMSLTLRTVDSPAAAALTLARLKTNLEAALVHVRFTHPECATTVRWDDQIAPMVQYRSPASQDDARAWAQEAIHVRRTSQTAFQLRDAIQHDRHLHGTGGQPSNVVEIYLLANVDTDTRPLPPGTSIDVLLHMNHVFWDGISARSFAGDLLRAWNPSVDAAPSPTYPWGDEVQNLSVPLLDALQVDISAAGAEFTAACDQYVQDLYQNYGGQGLVFQQGTGLPRTVFHTFPPDQSKALLQAIKTRLGPQYTISHLTQAAVIIALLEANPPPDLDDNSVFVTPMPVNGRRWIRDSLRDTYYGACQTGAIIRCENISSLLLQRTDTKETILAALTQACHDVKKSFDRALDNPYQLPIGIASHMLEASFLTQNPMPFNQVASPFFISDGQNERFVPRDVVTATGDPVLSVDHFFFFLDQFLPYLAIRLDSWRDASTLSVCYNDANYTTADATAYLASVAHWMLALI</sequence>
<dbReference type="Proteomes" id="UP000327118">
    <property type="component" value="Unassembled WGS sequence"/>
</dbReference>
<comment type="similarity">
    <text evidence="1">Belongs to the trichothecene O-acetyltransferase family.</text>
</comment>
<dbReference type="PANTHER" id="PTHR42034">
    <property type="entry name" value="CHROMOSOME 7, WHOLE GENOME SHOTGUN SEQUENCE-RELATED"/>
    <property type="match status" value="1"/>
</dbReference>
<evidence type="ECO:0000256" key="1">
    <source>
        <dbReference type="ARBA" id="ARBA00006439"/>
    </source>
</evidence>
<dbReference type="InterPro" id="IPR009992">
    <property type="entry name" value="Tri3/Sat12/Sat16/Mac1"/>
</dbReference>
<organism evidence="3 4">
    <name type="scientific">Aspergillus coremiiformis</name>
    <dbReference type="NCBI Taxonomy" id="138285"/>
    <lineage>
        <taxon>Eukaryota</taxon>
        <taxon>Fungi</taxon>
        <taxon>Dikarya</taxon>
        <taxon>Ascomycota</taxon>
        <taxon>Pezizomycotina</taxon>
        <taxon>Eurotiomycetes</taxon>
        <taxon>Eurotiomycetidae</taxon>
        <taxon>Eurotiales</taxon>
        <taxon>Aspergillaceae</taxon>
        <taxon>Aspergillus</taxon>
        <taxon>Aspergillus subgen. Circumdati</taxon>
    </lineage>
</organism>
<keyword evidence="4" id="KW-1185">Reference proteome</keyword>
<dbReference type="InterPro" id="IPR023213">
    <property type="entry name" value="CAT-like_dom_sf"/>
</dbReference>
<dbReference type="Gene3D" id="3.30.559.10">
    <property type="entry name" value="Chloramphenicol acetyltransferase-like domain"/>
    <property type="match status" value="1"/>
</dbReference>
<dbReference type="EMBL" id="ML739038">
    <property type="protein sequence ID" value="KAE8356477.1"/>
    <property type="molecule type" value="Genomic_DNA"/>
</dbReference>
<dbReference type="OrthoDB" id="2548233at2759"/>
<evidence type="ECO:0000313" key="3">
    <source>
        <dbReference type="EMBL" id="KAE8356477.1"/>
    </source>
</evidence>
<dbReference type="AlphaFoldDB" id="A0A5N6ZFM8"/>
<evidence type="ECO:0000313" key="4">
    <source>
        <dbReference type="Proteomes" id="UP000327118"/>
    </source>
</evidence>
<dbReference type="Gene3D" id="3.30.559.30">
    <property type="entry name" value="Nonribosomal peptide synthetase, condensation domain"/>
    <property type="match status" value="1"/>
</dbReference>